<accession>A0ACA9RWY0</accession>
<proteinExistence type="predicted"/>
<feature type="non-terminal residue" evidence="1">
    <location>
        <position position="1"/>
    </location>
</feature>
<dbReference type="EMBL" id="CAJVQC010072905">
    <property type="protein sequence ID" value="CAG8811858.1"/>
    <property type="molecule type" value="Genomic_DNA"/>
</dbReference>
<evidence type="ECO:0000313" key="1">
    <source>
        <dbReference type="EMBL" id="CAG8811858.1"/>
    </source>
</evidence>
<evidence type="ECO:0000313" key="2">
    <source>
        <dbReference type="Proteomes" id="UP000789920"/>
    </source>
</evidence>
<organism evidence="1 2">
    <name type="scientific">Racocetra persica</name>
    <dbReference type="NCBI Taxonomy" id="160502"/>
    <lineage>
        <taxon>Eukaryota</taxon>
        <taxon>Fungi</taxon>
        <taxon>Fungi incertae sedis</taxon>
        <taxon>Mucoromycota</taxon>
        <taxon>Glomeromycotina</taxon>
        <taxon>Glomeromycetes</taxon>
        <taxon>Diversisporales</taxon>
        <taxon>Gigasporaceae</taxon>
        <taxon>Racocetra</taxon>
    </lineage>
</organism>
<reference evidence="1" key="1">
    <citation type="submission" date="2021-06" db="EMBL/GenBank/DDBJ databases">
        <authorList>
            <person name="Kallberg Y."/>
            <person name="Tangrot J."/>
            <person name="Rosling A."/>
        </authorList>
    </citation>
    <scope>NUCLEOTIDE SEQUENCE</scope>
    <source>
        <strain evidence="1">MA461A</strain>
    </source>
</reference>
<sequence length="90" mass="9868">ADGVDEIVFSKGHSKRTLPEFLSDVQDRITITLDDIVHTGNHEIITLTNGNKAILLPVTTSTGKSVLTSVMICGINPQRALDREYMGFLQ</sequence>
<protein>
    <submittedName>
        <fullName evidence="1">3754_t:CDS:1</fullName>
    </submittedName>
</protein>
<name>A0ACA9RWY0_9GLOM</name>
<feature type="non-terminal residue" evidence="1">
    <location>
        <position position="90"/>
    </location>
</feature>
<keyword evidence="2" id="KW-1185">Reference proteome</keyword>
<gene>
    <name evidence="1" type="ORF">RPERSI_LOCUS23404</name>
</gene>
<dbReference type="Proteomes" id="UP000789920">
    <property type="component" value="Unassembled WGS sequence"/>
</dbReference>
<comment type="caution">
    <text evidence="1">The sequence shown here is derived from an EMBL/GenBank/DDBJ whole genome shotgun (WGS) entry which is preliminary data.</text>
</comment>